<evidence type="ECO:0000256" key="3">
    <source>
        <dbReference type="SAM" id="SignalP"/>
    </source>
</evidence>
<evidence type="ECO:0000313" key="5">
    <source>
        <dbReference type="EMBL" id="MFC4562413.1"/>
    </source>
</evidence>
<comment type="caution">
    <text evidence="5">The sequence shown here is derived from an EMBL/GenBank/DDBJ whole genome shotgun (WGS) entry which is preliminary data.</text>
</comment>
<evidence type="ECO:0000256" key="1">
    <source>
        <dbReference type="ARBA" id="ARBA00010996"/>
    </source>
</evidence>
<dbReference type="CDD" id="cd02968">
    <property type="entry name" value="SCO"/>
    <property type="match status" value="1"/>
</dbReference>
<dbReference type="InterPro" id="IPR036249">
    <property type="entry name" value="Thioredoxin-like_sf"/>
</dbReference>
<comment type="similarity">
    <text evidence="1">Belongs to the SCO1/2 family.</text>
</comment>
<dbReference type="SUPFAM" id="SSF52833">
    <property type="entry name" value="Thioredoxin-like"/>
    <property type="match status" value="1"/>
</dbReference>
<accession>A0ABV9DVM0</accession>
<dbReference type="InterPro" id="IPR013766">
    <property type="entry name" value="Thioredoxin_domain"/>
</dbReference>
<sequence length="205" mass="21800">MHHPTAGLRWTALGAALVCALALTACAAPHEEADYYLDLADDPMDASAITLTTVDGGEWTFADAAPDRLTLLFFGYTSCPDVCPMTMAEIHLALADIGDDAERFDVVMVTTDPARDTGDQLKSWLARFDPSFQGVRGDIDDTVQAALDYGIPIEPPEEVEGDYLVSHGGRIIVLGDGGEALGMFDEGTEADRIAALLPGLADTLL</sequence>
<dbReference type="RefSeq" id="WP_378573614.1">
    <property type="nucleotide sequence ID" value="NZ_JBHSFQ010000008.1"/>
</dbReference>
<keyword evidence="3" id="KW-0732">Signal</keyword>
<feature type="signal peptide" evidence="3">
    <location>
        <begin position="1"/>
        <end position="27"/>
    </location>
</feature>
<evidence type="ECO:0000313" key="6">
    <source>
        <dbReference type="Proteomes" id="UP001595923"/>
    </source>
</evidence>
<evidence type="ECO:0000256" key="2">
    <source>
        <dbReference type="ARBA" id="ARBA00023008"/>
    </source>
</evidence>
<dbReference type="InterPro" id="IPR003782">
    <property type="entry name" value="SCO1/SenC"/>
</dbReference>
<dbReference type="PANTHER" id="PTHR12151">
    <property type="entry name" value="ELECTRON TRANSPORT PROTIN SCO1/SENC FAMILY MEMBER"/>
    <property type="match status" value="1"/>
</dbReference>
<dbReference type="Gene3D" id="3.40.30.10">
    <property type="entry name" value="Glutaredoxin"/>
    <property type="match status" value="1"/>
</dbReference>
<gene>
    <name evidence="5" type="ORF">ACFO4E_11170</name>
</gene>
<feature type="domain" description="Thioredoxin" evidence="4">
    <location>
        <begin position="40"/>
        <end position="169"/>
    </location>
</feature>
<feature type="chain" id="PRO_5046791961" evidence="3">
    <location>
        <begin position="28"/>
        <end position="205"/>
    </location>
</feature>
<keyword evidence="6" id="KW-1185">Reference proteome</keyword>
<proteinExistence type="inferred from homology"/>
<evidence type="ECO:0000259" key="4">
    <source>
        <dbReference type="PROSITE" id="PS51352"/>
    </source>
</evidence>
<dbReference type="PROSITE" id="PS51352">
    <property type="entry name" value="THIOREDOXIN_2"/>
    <property type="match status" value="1"/>
</dbReference>
<dbReference type="Proteomes" id="UP001595923">
    <property type="component" value="Unassembled WGS sequence"/>
</dbReference>
<keyword evidence="2" id="KW-0186">Copper</keyword>
<protein>
    <submittedName>
        <fullName evidence="5">SCO family protein</fullName>
    </submittedName>
</protein>
<name>A0ABV9DVM0_9ACTN</name>
<organism evidence="5 6">
    <name type="scientific">Nocardiopsis mangrovi</name>
    <dbReference type="NCBI Taxonomy" id="1179818"/>
    <lineage>
        <taxon>Bacteria</taxon>
        <taxon>Bacillati</taxon>
        <taxon>Actinomycetota</taxon>
        <taxon>Actinomycetes</taxon>
        <taxon>Streptosporangiales</taxon>
        <taxon>Nocardiopsidaceae</taxon>
        <taxon>Nocardiopsis</taxon>
    </lineage>
</organism>
<reference evidence="6" key="1">
    <citation type="journal article" date="2019" name="Int. J. Syst. Evol. Microbiol.">
        <title>The Global Catalogue of Microorganisms (GCM) 10K type strain sequencing project: providing services to taxonomists for standard genome sequencing and annotation.</title>
        <authorList>
            <consortium name="The Broad Institute Genomics Platform"/>
            <consortium name="The Broad Institute Genome Sequencing Center for Infectious Disease"/>
            <person name="Wu L."/>
            <person name="Ma J."/>
        </authorList>
    </citation>
    <scope>NUCLEOTIDE SEQUENCE [LARGE SCALE GENOMIC DNA]</scope>
    <source>
        <strain evidence="6">XZYJ18</strain>
    </source>
</reference>
<dbReference type="EMBL" id="JBHSFQ010000008">
    <property type="protein sequence ID" value="MFC4562413.1"/>
    <property type="molecule type" value="Genomic_DNA"/>
</dbReference>
<dbReference type="PANTHER" id="PTHR12151:SF25">
    <property type="entry name" value="LINALOOL DEHYDRATASE_ISOMERASE DOMAIN-CONTAINING PROTEIN"/>
    <property type="match status" value="1"/>
</dbReference>
<dbReference type="Pfam" id="PF02630">
    <property type="entry name" value="SCO1-SenC"/>
    <property type="match status" value="1"/>
</dbReference>